<evidence type="ECO:0000313" key="2">
    <source>
        <dbReference type="EMBL" id="ALE91162.1"/>
    </source>
</evidence>
<proteinExistence type="predicted"/>
<keyword evidence="1" id="KW-0472">Membrane</keyword>
<keyword evidence="3" id="KW-1185">Reference proteome</keyword>
<dbReference type="PATRIC" id="fig|656366.3.peg.55"/>
<keyword evidence="1" id="KW-1133">Transmembrane helix</keyword>
<protein>
    <submittedName>
        <fullName evidence="2">Uncharacterized protein</fullName>
    </submittedName>
</protein>
<name>A0A0M5LWV4_9MICC</name>
<accession>A0A0M5LWV4</accession>
<organism evidence="2 3">
    <name type="scientific">Arthrobacter alpinus</name>
    <dbReference type="NCBI Taxonomy" id="656366"/>
    <lineage>
        <taxon>Bacteria</taxon>
        <taxon>Bacillati</taxon>
        <taxon>Actinomycetota</taxon>
        <taxon>Actinomycetes</taxon>
        <taxon>Micrococcales</taxon>
        <taxon>Micrococcaceae</taxon>
        <taxon>Arthrobacter</taxon>
    </lineage>
</organism>
<feature type="transmembrane region" description="Helical" evidence="1">
    <location>
        <begin position="12"/>
        <end position="30"/>
    </location>
</feature>
<dbReference type="AlphaFoldDB" id="A0A0M5LWV4"/>
<keyword evidence="1" id="KW-0812">Transmembrane</keyword>
<dbReference type="PROSITE" id="PS51257">
    <property type="entry name" value="PROKAR_LIPOPROTEIN"/>
    <property type="match status" value="1"/>
</dbReference>
<dbReference type="Proteomes" id="UP000062833">
    <property type="component" value="Chromosome"/>
</dbReference>
<sequence>MIKPQTSSGWAVTLIVFSCVCLAIAIRLFLGQPSASAAGLAFTAAAIVLAGVATAIWFVKTRRTRAWITHALQQWEHFATVKSQLRVTTEVTVLDIHALDPTGTWVTIRWDKFGYVQRAWMEAIPDEIWRGSVLLISPDPAQIQVHGPWPNVYYLLAADYHAYASEEALPYFRDPKYQSLDRANTSKA</sequence>
<dbReference type="KEGG" id="aaq:AOC05_00280"/>
<evidence type="ECO:0000313" key="3">
    <source>
        <dbReference type="Proteomes" id="UP000062833"/>
    </source>
</evidence>
<reference evidence="3" key="1">
    <citation type="submission" date="2015-09" db="EMBL/GenBank/DDBJ databases">
        <title>Complete genome of Arthrobacter alpinus strain R3.8.</title>
        <authorList>
            <person name="See-Too W.S."/>
            <person name="Chan K.G."/>
        </authorList>
    </citation>
    <scope>NUCLEOTIDE SEQUENCE [LARGE SCALE GENOMIC DNA]</scope>
    <source>
        <strain evidence="3">R3.8</strain>
    </source>
</reference>
<gene>
    <name evidence="2" type="ORF">AOC05_00280</name>
</gene>
<evidence type="ECO:0000256" key="1">
    <source>
        <dbReference type="SAM" id="Phobius"/>
    </source>
</evidence>
<dbReference type="EMBL" id="CP012677">
    <property type="protein sequence ID" value="ALE91162.1"/>
    <property type="molecule type" value="Genomic_DNA"/>
</dbReference>
<feature type="transmembrane region" description="Helical" evidence="1">
    <location>
        <begin position="36"/>
        <end position="59"/>
    </location>
</feature>